<dbReference type="PANTHER" id="PTHR44196:SF1">
    <property type="entry name" value="DEHYDROGENASE_REDUCTASE SDR FAMILY MEMBER 7B"/>
    <property type="match status" value="1"/>
</dbReference>
<evidence type="ECO:0000256" key="3">
    <source>
        <dbReference type="RuleBase" id="RU000363"/>
    </source>
</evidence>
<dbReference type="Gene3D" id="3.40.50.720">
    <property type="entry name" value="NAD(P)-binding Rossmann-like Domain"/>
    <property type="match status" value="1"/>
</dbReference>
<dbReference type="Proteomes" id="UP000263642">
    <property type="component" value="Unassembled WGS sequence"/>
</dbReference>
<dbReference type="InterPro" id="IPR020904">
    <property type="entry name" value="Sc_DH/Rdtase_CS"/>
</dbReference>
<dbReference type="SMART" id="SM00822">
    <property type="entry name" value="PKS_KR"/>
    <property type="match status" value="1"/>
</dbReference>
<organism evidence="5 6">
    <name type="scientific">Gimesia maris</name>
    <dbReference type="NCBI Taxonomy" id="122"/>
    <lineage>
        <taxon>Bacteria</taxon>
        <taxon>Pseudomonadati</taxon>
        <taxon>Planctomycetota</taxon>
        <taxon>Planctomycetia</taxon>
        <taxon>Planctomycetales</taxon>
        <taxon>Planctomycetaceae</taxon>
        <taxon>Gimesia</taxon>
    </lineage>
</organism>
<dbReference type="EMBL" id="DQAY01000162">
    <property type="protein sequence ID" value="HCO26483.1"/>
    <property type="molecule type" value="Genomic_DNA"/>
</dbReference>
<dbReference type="InterPro" id="IPR002347">
    <property type="entry name" value="SDR_fam"/>
</dbReference>
<keyword evidence="2" id="KW-0560">Oxidoreductase</keyword>
<evidence type="ECO:0000256" key="2">
    <source>
        <dbReference type="ARBA" id="ARBA00023002"/>
    </source>
</evidence>
<name>A0A3D3RCD8_9PLAN</name>
<evidence type="ECO:0000313" key="6">
    <source>
        <dbReference type="Proteomes" id="UP000263642"/>
    </source>
</evidence>
<reference evidence="5 6" key="1">
    <citation type="journal article" date="2018" name="Nat. Biotechnol.">
        <title>A standardized bacterial taxonomy based on genome phylogeny substantially revises the tree of life.</title>
        <authorList>
            <person name="Parks D.H."/>
            <person name="Chuvochina M."/>
            <person name="Waite D.W."/>
            <person name="Rinke C."/>
            <person name="Skarshewski A."/>
            <person name="Chaumeil P.A."/>
            <person name="Hugenholtz P."/>
        </authorList>
    </citation>
    <scope>NUCLEOTIDE SEQUENCE [LARGE SCALE GENOMIC DNA]</scope>
    <source>
        <strain evidence="5">UBA9375</strain>
    </source>
</reference>
<dbReference type="CDD" id="cd05233">
    <property type="entry name" value="SDR_c"/>
    <property type="match status" value="1"/>
</dbReference>
<dbReference type="Pfam" id="PF00106">
    <property type="entry name" value="adh_short"/>
    <property type="match status" value="1"/>
</dbReference>
<comment type="caution">
    <text evidence="5">The sequence shown here is derived from an EMBL/GenBank/DDBJ whole genome shotgun (WGS) entry which is preliminary data.</text>
</comment>
<proteinExistence type="inferred from homology"/>
<gene>
    <name evidence="5" type="ORF">DIT97_27005</name>
</gene>
<evidence type="ECO:0000313" key="5">
    <source>
        <dbReference type="EMBL" id="HCO26483.1"/>
    </source>
</evidence>
<dbReference type="GO" id="GO:0016491">
    <property type="term" value="F:oxidoreductase activity"/>
    <property type="evidence" value="ECO:0007669"/>
    <property type="project" value="UniProtKB-KW"/>
</dbReference>
<dbReference type="PROSITE" id="PS00061">
    <property type="entry name" value="ADH_SHORT"/>
    <property type="match status" value="1"/>
</dbReference>
<dbReference type="SUPFAM" id="SSF51735">
    <property type="entry name" value="NAD(P)-binding Rossmann-fold domains"/>
    <property type="match status" value="1"/>
</dbReference>
<sequence length="340" mass="36730">MNSNIKQPLVLATAGLGLALAGRALYRRMTRLNLAGRTVLITGGSRGLGLVLARQFAAEGANLILCGRNKDKLLQAGKELFEKGANVSCVTCDVTQPEQVQDMVTQIEQHFSSIDVVVNNAGIIQVGPMESMERQDYQETMQTHFYGPLHVIEAVLPGMRKRGAGRIVNISSVGGRISVPHMLPYSASKFALVGYSLGLRSELAKEGIGVVTVCPGMMRTGSPQNAYFKGQHEAEYALFKISDSLPLISMSSERAARQILKACQYNDGFLVLGLHIKLAEKLYALCPGLMADALGVVNRLLPAAGPAGSVKKQGSESQSRWSESWLTELTQKAAERNNEL</sequence>
<dbReference type="InterPro" id="IPR057326">
    <property type="entry name" value="KR_dom"/>
</dbReference>
<comment type="similarity">
    <text evidence="1 3">Belongs to the short-chain dehydrogenases/reductases (SDR) family.</text>
</comment>
<dbReference type="AlphaFoldDB" id="A0A3D3RCD8"/>
<feature type="domain" description="Ketoreductase" evidence="4">
    <location>
        <begin position="37"/>
        <end position="214"/>
    </location>
</feature>
<dbReference type="InterPro" id="IPR036291">
    <property type="entry name" value="NAD(P)-bd_dom_sf"/>
</dbReference>
<dbReference type="PANTHER" id="PTHR44196">
    <property type="entry name" value="DEHYDROGENASE/REDUCTASE SDR FAMILY MEMBER 7B"/>
    <property type="match status" value="1"/>
</dbReference>
<dbReference type="PRINTS" id="PR00080">
    <property type="entry name" value="SDRFAMILY"/>
</dbReference>
<evidence type="ECO:0000256" key="1">
    <source>
        <dbReference type="ARBA" id="ARBA00006484"/>
    </source>
</evidence>
<protein>
    <submittedName>
        <fullName evidence="5">Ketoacyl reductase</fullName>
    </submittedName>
</protein>
<accession>A0A3D3RCD8</accession>
<dbReference type="PRINTS" id="PR00081">
    <property type="entry name" value="GDHRDH"/>
</dbReference>
<dbReference type="GO" id="GO:0016020">
    <property type="term" value="C:membrane"/>
    <property type="evidence" value="ECO:0007669"/>
    <property type="project" value="TreeGrafter"/>
</dbReference>
<dbReference type="FunFam" id="3.40.50.720:FF:000084">
    <property type="entry name" value="Short-chain dehydrogenase reductase"/>
    <property type="match status" value="1"/>
</dbReference>
<evidence type="ECO:0000259" key="4">
    <source>
        <dbReference type="SMART" id="SM00822"/>
    </source>
</evidence>